<dbReference type="InterPro" id="IPR039448">
    <property type="entry name" value="Beta_helix"/>
</dbReference>
<dbReference type="Proteomes" id="UP000831485">
    <property type="component" value="Chromosome"/>
</dbReference>
<protein>
    <submittedName>
        <fullName evidence="4">Right-handed parallel beta-helix repeat-containing protein</fullName>
    </submittedName>
</protein>
<evidence type="ECO:0000313" key="4">
    <source>
        <dbReference type="EMBL" id="UPU37050.1"/>
    </source>
</evidence>
<evidence type="ECO:0000313" key="3">
    <source>
        <dbReference type="EMBL" id="GFO64855.1"/>
    </source>
</evidence>
<feature type="signal peptide" evidence="1">
    <location>
        <begin position="1"/>
        <end position="29"/>
    </location>
</feature>
<dbReference type="EMBL" id="BLXY01000005">
    <property type="protein sequence ID" value="GFO64855.1"/>
    <property type="molecule type" value="Genomic_DNA"/>
</dbReference>
<dbReference type="InterPro" id="IPR011050">
    <property type="entry name" value="Pectin_lyase_fold/virulence"/>
</dbReference>
<dbReference type="Pfam" id="PF13229">
    <property type="entry name" value="Beta_helix"/>
    <property type="match status" value="1"/>
</dbReference>
<dbReference type="Gene3D" id="2.160.20.10">
    <property type="entry name" value="Single-stranded right-handed beta-helix, Pectin lyase-like"/>
    <property type="match status" value="1"/>
</dbReference>
<dbReference type="SUPFAM" id="SSF51126">
    <property type="entry name" value="Pectin lyase-like"/>
    <property type="match status" value="1"/>
</dbReference>
<organism evidence="3 5">
    <name type="scientific">Geomonas paludis</name>
    <dbReference type="NCBI Taxonomy" id="2740185"/>
    <lineage>
        <taxon>Bacteria</taxon>
        <taxon>Pseudomonadati</taxon>
        <taxon>Thermodesulfobacteriota</taxon>
        <taxon>Desulfuromonadia</taxon>
        <taxon>Geobacterales</taxon>
        <taxon>Geobacteraceae</taxon>
        <taxon>Geomonas</taxon>
    </lineage>
</organism>
<dbReference type="Proteomes" id="UP000568888">
    <property type="component" value="Unassembled WGS sequence"/>
</dbReference>
<proteinExistence type="predicted"/>
<reference evidence="3" key="2">
    <citation type="journal article" date="2021" name="Int. J. Syst. Evol. Microbiol.">
        <title>Geomonas silvestris sp. nov., Geomonas paludis sp. nov. and Geomonas limicola sp. nov., isolated from terrestrial environments, and emended description of the genus Geomonas.</title>
        <authorList>
            <person name="Itoh H."/>
            <person name="Xu Z."/>
            <person name="Masuda Y."/>
            <person name="Ushijima N."/>
            <person name="Hayakawa C."/>
            <person name="Shiratori Y."/>
            <person name="Senoo K."/>
        </authorList>
    </citation>
    <scope>NUCLEOTIDE SEQUENCE</scope>
    <source>
        <strain evidence="3">Red736</strain>
    </source>
</reference>
<dbReference type="AlphaFoldDB" id="A0A6V8MXA5"/>
<dbReference type="InterPro" id="IPR012334">
    <property type="entry name" value="Pectin_lyas_fold"/>
</dbReference>
<dbReference type="InterPro" id="IPR006626">
    <property type="entry name" value="PbH1"/>
</dbReference>
<evidence type="ECO:0000259" key="2">
    <source>
        <dbReference type="Pfam" id="PF13229"/>
    </source>
</evidence>
<sequence>MTSKVTLFGKKIAVAAAVILCLSATVASAATYYVDSSAGSDSNSGSSTAPWKTVTKVNSMSFYPGDQILFKRGGSWDTLLKPSSGTSASPVSYGAYGTGNKPVIRGFYASSKSYVTAQDIAFRNGSSDSPATILTSHHIALRNCDIIADTSNSTWAALYMLLNSHHNEISDCNIAHLSISRQSDAVNLRRNANYNIIRNNKIGAATHYALSLEGFDTTYPTYSCNYNLIQGNTINNPQGATMGLQSGSSNNVVEKNIIYGGKSTSYDANLPRTFKAVSQNNIIRYNILRDNTTSTSSGLGMEVYAYNTDPPNVAIGNRVYNNTITNITKYPIVIATNGDSGATAYNNYFKNNAVYNNLDSYQLWIQKNSVIYDNFFSNNLFFKTGTSSIMNVQGKYGTVADIQAADPTHFKGNLQTAPMLDSTYKPQIGSPCIDAGDFLTKVTSASGTGSVITVADDGYFSDGMGLTAGDTIMVGGYTATITAINRSTNQITLNQSVTFKTGDPVSMPYKGSKPDIGAIEYQQVVAQPLNLQFTN</sequence>
<evidence type="ECO:0000256" key="1">
    <source>
        <dbReference type="SAM" id="SignalP"/>
    </source>
</evidence>
<keyword evidence="1" id="KW-0732">Signal</keyword>
<keyword evidence="6" id="KW-1185">Reference proteome</keyword>
<accession>A0A6V8MXA5</accession>
<gene>
    <name evidence="3" type="ORF">GMPD_27740</name>
    <name evidence="4" type="ORF">M1B72_04905</name>
</gene>
<name>A0A6V8MXA5_9BACT</name>
<dbReference type="SMART" id="SM00710">
    <property type="entry name" value="PbH1"/>
    <property type="match status" value="7"/>
</dbReference>
<dbReference type="RefSeq" id="WP_183348351.1">
    <property type="nucleotide sequence ID" value="NZ_BLXY01000005.1"/>
</dbReference>
<evidence type="ECO:0000313" key="6">
    <source>
        <dbReference type="Proteomes" id="UP000831485"/>
    </source>
</evidence>
<feature type="chain" id="PRO_5027964878" evidence="1">
    <location>
        <begin position="30"/>
        <end position="535"/>
    </location>
</feature>
<reference evidence="5" key="1">
    <citation type="submission" date="2020-06" db="EMBL/GenBank/DDBJ databases">
        <title>Draft genomic sequecing of Geomonas sp. Red736.</title>
        <authorList>
            <person name="Itoh H."/>
            <person name="Xu Z.X."/>
            <person name="Ushijima N."/>
            <person name="Masuda Y."/>
            <person name="Shiratori Y."/>
            <person name="Senoo K."/>
        </authorList>
    </citation>
    <scope>NUCLEOTIDE SEQUENCE [LARGE SCALE GENOMIC DNA]</scope>
    <source>
        <strain evidence="5">Red736</strain>
    </source>
</reference>
<feature type="domain" description="Right handed beta helix" evidence="2">
    <location>
        <begin position="164"/>
        <end position="349"/>
    </location>
</feature>
<evidence type="ECO:0000313" key="5">
    <source>
        <dbReference type="Proteomes" id="UP000568888"/>
    </source>
</evidence>
<reference evidence="4" key="3">
    <citation type="submission" date="2022-04" db="EMBL/GenBank/DDBJ databases">
        <authorList>
            <person name="Liu G."/>
        </authorList>
    </citation>
    <scope>NUCLEOTIDE SEQUENCE</scope>
    <source>
        <strain evidence="4">RG22</strain>
    </source>
</reference>
<dbReference type="EMBL" id="CP096574">
    <property type="protein sequence ID" value="UPU37050.1"/>
    <property type="molecule type" value="Genomic_DNA"/>
</dbReference>